<evidence type="ECO:0000313" key="6">
    <source>
        <dbReference type="EMBL" id="KOY80009.1"/>
    </source>
</evidence>
<comment type="caution">
    <text evidence="9">The sequence shown here is derived from an EMBL/GenBank/DDBJ whole genome shotgun (WGS) entry which is preliminary data.</text>
</comment>
<feature type="domain" description="Transposase IS66 zinc-finger binding" evidence="3">
    <location>
        <begin position="115"/>
        <end position="159"/>
    </location>
</feature>
<gene>
    <name evidence="11" type="ORF">ADM90_00310</name>
    <name evidence="10" type="ORF">ADM90_07215</name>
    <name evidence="9" type="ORF">ADM90_14980</name>
    <name evidence="7" type="ORF">ADM90_20490</name>
    <name evidence="8" type="ORF">ADM90_20605</name>
    <name evidence="6" type="ORF">ADM90_22620</name>
</gene>
<dbReference type="STRING" id="33935.ADM90_00310"/>
<dbReference type="PANTHER" id="PTHR33678">
    <property type="entry name" value="BLL1576 PROTEIN"/>
    <property type="match status" value="1"/>
</dbReference>
<dbReference type="Proteomes" id="UP000037977">
    <property type="component" value="Unassembled WGS sequence"/>
</dbReference>
<evidence type="ECO:0000313" key="10">
    <source>
        <dbReference type="EMBL" id="KOY83080.1"/>
    </source>
</evidence>
<feature type="domain" description="Transposase IS66 central" evidence="2">
    <location>
        <begin position="179"/>
        <end position="469"/>
    </location>
</feature>
<dbReference type="PANTHER" id="PTHR33678:SF1">
    <property type="entry name" value="BLL1576 PROTEIN"/>
    <property type="match status" value="1"/>
</dbReference>
<dbReference type="EMBL" id="LGCI01000014">
    <property type="protein sequence ID" value="KOY80009.1"/>
    <property type="molecule type" value="Genomic_DNA"/>
</dbReference>
<dbReference type="EMBL" id="LGCI01000010">
    <property type="protein sequence ID" value="KOY80518.1"/>
    <property type="molecule type" value="Genomic_DNA"/>
</dbReference>
<dbReference type="InterPro" id="IPR052344">
    <property type="entry name" value="Transposase-related"/>
</dbReference>
<sequence length="531" mass="61518">MEKNTHELQDTIEELAAKNADLEKQKEVLEAKVKWLEEQFRLSQQKRFGTSSEKTNPDQIELSLFNEAEITADVKVEEPTLETITYNRKKYVGQRDAKLENLPTETIHYRLSEEEQVCLCCGETVHEMSTETRRELRIIPAQVKVVEHIQHIYSCRKCEREGIETPIVTAKMPAAVFPKSLASPSSMAYIMNQKYVEGMPLYRIEKQFERLGVFLSRQTIANWVIYGSMKWLSPLYNRLHELLLQLDRLHADETTVQVLAEPGKAANSKSYMWLYRSGRDITPIVLYDYQTSRHSKHPKAFLKGFSGYLHVDGYAGYHDLKNVELVGCLAHARRKFDETLKSLPANVDKSTTLAAEGLQYCNQLFKIEKQIDEEIKNCSPEQRKEERQKRSQPVLDAFLAWLKSKRPQVPPKSKLGEAINYSLNQWPKLITFMKDGRLEIDNNRAERSIKPFVMGRKSWLFSQSMRGATASAIIYSIVETAKENRLNPMSYLNYLFEQLPQIDLDDQEALDQFLPWSKTIPKECRIPDKVK</sequence>
<keyword evidence="12" id="KW-1185">Reference proteome</keyword>
<dbReference type="Pfam" id="PF13005">
    <property type="entry name" value="zf-IS66"/>
    <property type="match status" value="1"/>
</dbReference>
<feature type="domain" description="Transposase IS66 C-terminal" evidence="5">
    <location>
        <begin position="476"/>
        <end position="516"/>
    </location>
</feature>
<evidence type="ECO:0000313" key="7">
    <source>
        <dbReference type="EMBL" id="KOY80235.1"/>
    </source>
</evidence>
<dbReference type="InterPro" id="IPR039552">
    <property type="entry name" value="IS66_C"/>
</dbReference>
<dbReference type="AlphaFoldDB" id="A0A0M9DFN3"/>
<evidence type="ECO:0000256" key="1">
    <source>
        <dbReference type="SAM" id="Coils"/>
    </source>
</evidence>
<feature type="domain" description="Transposase TnpC homeodomain" evidence="4">
    <location>
        <begin position="35"/>
        <end position="107"/>
    </location>
</feature>
<dbReference type="Pfam" id="PF13817">
    <property type="entry name" value="DDE_Tnp_IS66_C"/>
    <property type="match status" value="1"/>
</dbReference>
<evidence type="ECO:0000313" key="11">
    <source>
        <dbReference type="EMBL" id="KOY83892.1"/>
    </source>
</evidence>
<keyword evidence="1" id="KW-0175">Coiled coil</keyword>
<evidence type="ECO:0000259" key="4">
    <source>
        <dbReference type="Pfam" id="PF13007"/>
    </source>
</evidence>
<dbReference type="EMBL" id="LGCI01000011">
    <property type="protein sequence ID" value="KOY80235.1"/>
    <property type="molecule type" value="Genomic_DNA"/>
</dbReference>
<evidence type="ECO:0000313" key="12">
    <source>
        <dbReference type="Proteomes" id="UP000037977"/>
    </source>
</evidence>
<dbReference type="EMBL" id="LGCI01000002">
    <property type="protein sequence ID" value="KOY83892.1"/>
    <property type="molecule type" value="Genomic_DNA"/>
</dbReference>
<dbReference type="InterPro" id="IPR024474">
    <property type="entry name" value="Znf_dom_IS66"/>
</dbReference>
<dbReference type="EMBL" id="LGCI01000005">
    <property type="protein sequence ID" value="KOY83080.1"/>
    <property type="molecule type" value="Genomic_DNA"/>
</dbReference>
<evidence type="ECO:0000313" key="9">
    <source>
        <dbReference type="EMBL" id="KOY80518.1"/>
    </source>
</evidence>
<proteinExistence type="predicted"/>
<organism evidence="9 12">
    <name type="scientific">Lysinibacillus macroides</name>
    <dbReference type="NCBI Taxonomy" id="33935"/>
    <lineage>
        <taxon>Bacteria</taxon>
        <taxon>Bacillati</taxon>
        <taxon>Bacillota</taxon>
        <taxon>Bacilli</taxon>
        <taxon>Bacillales</taxon>
        <taxon>Bacillaceae</taxon>
        <taxon>Lysinibacillus</taxon>
    </lineage>
</organism>
<dbReference type="Pfam" id="PF03050">
    <property type="entry name" value="DDE_Tnp_IS66"/>
    <property type="match status" value="1"/>
</dbReference>
<dbReference type="RefSeq" id="WP_053993086.1">
    <property type="nucleotide sequence ID" value="NZ_CP065643.1"/>
</dbReference>
<dbReference type="Pfam" id="PF13007">
    <property type="entry name" value="LZ_Tnp_IS66"/>
    <property type="match status" value="1"/>
</dbReference>
<protein>
    <submittedName>
        <fullName evidence="9">Transposase</fullName>
    </submittedName>
</protein>
<evidence type="ECO:0000259" key="5">
    <source>
        <dbReference type="Pfam" id="PF13817"/>
    </source>
</evidence>
<name>A0A0M9DFN3_9BACI</name>
<dbReference type="PATRIC" id="fig|33935.3.peg.1722"/>
<evidence type="ECO:0000259" key="3">
    <source>
        <dbReference type="Pfam" id="PF13005"/>
    </source>
</evidence>
<dbReference type="InterPro" id="IPR024463">
    <property type="entry name" value="Transposase_TnpC_homeodom"/>
</dbReference>
<feature type="coiled-coil region" evidence="1">
    <location>
        <begin position="5"/>
        <end position="39"/>
    </location>
</feature>
<dbReference type="NCBIfam" id="NF033517">
    <property type="entry name" value="transpos_IS66"/>
    <property type="match status" value="1"/>
</dbReference>
<accession>A0A0M9DFN3</accession>
<evidence type="ECO:0000259" key="2">
    <source>
        <dbReference type="Pfam" id="PF03050"/>
    </source>
</evidence>
<reference evidence="9 12" key="1">
    <citation type="submission" date="2015-07" db="EMBL/GenBank/DDBJ databases">
        <title>Genome sequencing project for genomic taxonomy and phylogenomics of Bacillus-like bacteria.</title>
        <authorList>
            <person name="Liu B."/>
            <person name="Wang J."/>
            <person name="Zhu Y."/>
            <person name="Liu G."/>
            <person name="Chen Q."/>
            <person name="Chen Z."/>
            <person name="Che J."/>
            <person name="Ge C."/>
            <person name="Shi H."/>
            <person name="Pan Z."/>
            <person name="Liu X."/>
        </authorList>
    </citation>
    <scope>NUCLEOTIDE SEQUENCE [LARGE SCALE GENOMIC DNA]</scope>
    <source>
        <strain evidence="9 12">DSM 54</strain>
    </source>
</reference>
<dbReference type="OrthoDB" id="9760067at2"/>
<evidence type="ECO:0000313" key="8">
    <source>
        <dbReference type="EMBL" id="KOY80254.1"/>
    </source>
</evidence>
<dbReference type="InterPro" id="IPR004291">
    <property type="entry name" value="Transposase_IS66_central"/>
</dbReference>
<dbReference type="EMBL" id="LGCI01000011">
    <property type="protein sequence ID" value="KOY80254.1"/>
    <property type="molecule type" value="Genomic_DNA"/>
</dbReference>